<dbReference type="GeneID" id="24416940"/>
<accession>E3QZX0</accession>
<dbReference type="InterPro" id="IPR043504">
    <property type="entry name" value="Peptidase_S1_PA_chymotrypsin"/>
</dbReference>
<keyword evidence="9" id="KW-1185">Reference proteome</keyword>
<reference evidence="9" key="1">
    <citation type="journal article" date="2012" name="Nat. Genet.">
        <title>Lifestyle transitions in plant pathogenic Colletotrichum fungi deciphered by genome and transcriptome analyses.</title>
        <authorList>
            <person name="O'Connell R.J."/>
            <person name="Thon M.R."/>
            <person name="Hacquard S."/>
            <person name="Amyotte S.G."/>
            <person name="Kleemann J."/>
            <person name="Torres M.F."/>
            <person name="Damm U."/>
            <person name="Buiate E.A."/>
            <person name="Epstein L."/>
            <person name="Alkan N."/>
            <person name="Altmueller J."/>
            <person name="Alvarado-Balderrama L."/>
            <person name="Bauser C.A."/>
            <person name="Becker C."/>
            <person name="Birren B.W."/>
            <person name="Chen Z."/>
            <person name="Choi J."/>
            <person name="Crouch J.A."/>
            <person name="Duvick J.P."/>
            <person name="Farman M.A."/>
            <person name="Gan P."/>
            <person name="Heiman D."/>
            <person name="Henrissat B."/>
            <person name="Howard R.J."/>
            <person name="Kabbage M."/>
            <person name="Koch C."/>
            <person name="Kracher B."/>
            <person name="Kubo Y."/>
            <person name="Law A.D."/>
            <person name="Lebrun M.-H."/>
            <person name="Lee Y.-H."/>
            <person name="Miyara I."/>
            <person name="Moore N."/>
            <person name="Neumann U."/>
            <person name="Nordstroem K."/>
            <person name="Panaccione D.G."/>
            <person name="Panstruga R."/>
            <person name="Place M."/>
            <person name="Proctor R.H."/>
            <person name="Prusky D."/>
            <person name="Rech G."/>
            <person name="Reinhardt R."/>
            <person name="Rollins J.A."/>
            <person name="Rounsley S."/>
            <person name="Schardl C.L."/>
            <person name="Schwartz D.C."/>
            <person name="Shenoy N."/>
            <person name="Shirasu K."/>
            <person name="Sikhakolli U.R."/>
            <person name="Stueber K."/>
            <person name="Sukno S.A."/>
            <person name="Sweigard J.A."/>
            <person name="Takano Y."/>
            <person name="Takahara H."/>
            <person name="Trail F."/>
            <person name="van der Does H.C."/>
            <person name="Voll L.M."/>
            <person name="Will I."/>
            <person name="Young S."/>
            <person name="Zeng Q."/>
            <person name="Zhang J."/>
            <person name="Zhou S."/>
            <person name="Dickman M.B."/>
            <person name="Schulze-Lefert P."/>
            <person name="Ver Loren van Themaat E."/>
            <person name="Ma L.-J."/>
            <person name="Vaillancourt L.J."/>
        </authorList>
    </citation>
    <scope>NUCLEOTIDE SEQUENCE [LARGE SCALE GENOMIC DNA]</scope>
    <source>
        <strain evidence="9">M1.001 / M2 / FGSC 10212</strain>
    </source>
</reference>
<keyword evidence="2 6" id="KW-0645">Protease</keyword>
<dbReference type="EMBL" id="GG697422">
    <property type="protein sequence ID" value="EFQ36408.1"/>
    <property type="molecule type" value="Genomic_DNA"/>
</dbReference>
<dbReference type="AlphaFoldDB" id="E3QZX0"/>
<dbReference type="InterPro" id="IPR008256">
    <property type="entry name" value="Peptidase_S1B"/>
</dbReference>
<evidence type="ECO:0000256" key="4">
    <source>
        <dbReference type="ARBA" id="ARBA00022801"/>
    </source>
</evidence>
<dbReference type="VEuPathDB" id="FungiDB:GLRG_11576"/>
<protein>
    <recommendedName>
        <fullName evidence="6">Serine protease</fullName>
        <ecNumber evidence="6">3.4.21.-</ecNumber>
    </recommendedName>
</protein>
<dbReference type="InterPro" id="IPR009003">
    <property type="entry name" value="Peptidase_S1_PA"/>
</dbReference>
<organism evidence="9">
    <name type="scientific">Colletotrichum graminicola (strain M1.001 / M2 / FGSC 10212)</name>
    <name type="common">Maize anthracnose fungus</name>
    <name type="synonym">Glomerella graminicola</name>
    <dbReference type="NCBI Taxonomy" id="645133"/>
    <lineage>
        <taxon>Eukaryota</taxon>
        <taxon>Fungi</taxon>
        <taxon>Dikarya</taxon>
        <taxon>Ascomycota</taxon>
        <taxon>Pezizomycotina</taxon>
        <taxon>Sordariomycetes</taxon>
        <taxon>Hypocreomycetidae</taxon>
        <taxon>Glomerellales</taxon>
        <taxon>Glomerellaceae</taxon>
        <taxon>Colletotrichum</taxon>
        <taxon>Colletotrichum graminicola species complex</taxon>
    </lineage>
</organism>
<dbReference type="RefSeq" id="XP_008100428.1">
    <property type="nucleotide sequence ID" value="XM_008102237.1"/>
</dbReference>
<feature type="compositionally biased region" description="Polar residues" evidence="7">
    <location>
        <begin position="700"/>
        <end position="717"/>
    </location>
</feature>
<dbReference type="HOGENOM" id="CLU_025889_0_0_1"/>
<evidence type="ECO:0000256" key="2">
    <source>
        <dbReference type="ARBA" id="ARBA00022670"/>
    </source>
</evidence>
<evidence type="ECO:0000313" key="8">
    <source>
        <dbReference type="EMBL" id="EFQ36408.1"/>
    </source>
</evidence>
<dbReference type="PRINTS" id="PR00839">
    <property type="entry name" value="V8PROTEASE"/>
</dbReference>
<dbReference type="PANTHER" id="PTHR15462">
    <property type="entry name" value="SERINE PROTEASE"/>
    <property type="match status" value="1"/>
</dbReference>
<dbReference type="Pfam" id="PF13365">
    <property type="entry name" value="Trypsin_2"/>
    <property type="match status" value="1"/>
</dbReference>
<feature type="region of interest" description="Disordered" evidence="7">
    <location>
        <begin position="693"/>
        <end position="717"/>
    </location>
</feature>
<sequence length="793" mass="84932">MSYIAPATIRAAVWSLKSSNPDLPAESAILPDDGSNGTESVFENDNRRLVDIKDLADGGKFRSIVKIQACFNKRPGESVWMMGSGWLISPDTIVTAGHVVYDWGHRLQSATEIKCYIGYSGRASVSTPTVQARFGERIITTAKWVEAPGNRAHDVAFIKVNRPFTGNLRNIPFKDTPLSSTGVTLGVVGYPGDKYLEGQNGQSVEKGAQMYEEFAPTSYDIGKSERHMVEYGVSTFAGQSGAPILQATNNSLVAIGTHCYGGGGDESNSGNSIGGIYGNNYHAFLALFDSSQFPDSHRSGIKVIDSDAKSRGEIRNINDNIYNGHNGYSGANGYNSNNGYNGVRVDADVSPLGQIKYSSRTSLQESADEEGFFDIIKSIAKVAGPVVSGVTPFLGPIGGSIGAIAGGILSTVGGAESALVDGNTSNAVENSINSGATERAVLAEASLQALLELEDSQETAEVLRTISSKYNAFRPKLDAIAKISQPQLTEAGLYLAHRQIAQLQEKGVFGTQESEIELPRVPLQGINQSTLSRYEGQQEAFAQGLMAPTRPVSDEEGFLDFLGPVLSKGISFAKPFIASAAQGALGGILNHLGGGAESSFDAPPGTHEHATLLAFKRAAAAEAALQTLMELPKHKLDRLYISSPRAGEESIFDVIKAGVQKIAPAVIDIAKTAVRKVVPVIVDAASQKIKDAVDPERRSATQNNSDSYSRNSASQTNVIRPKPSVRDMFVQASKGTKVSENPDDMEPTEEYILNTILEDILKSRETTWVPSLHKRKSWDSNDDGLCMMDEEPL</sequence>
<dbReference type="EC" id="3.4.21.-" evidence="6"/>
<name>E3QZX0_COLGM</name>
<evidence type="ECO:0000256" key="5">
    <source>
        <dbReference type="ARBA" id="ARBA00022825"/>
    </source>
</evidence>
<dbReference type="eggNOG" id="ENOG502SN2K">
    <property type="taxonomic scope" value="Eukaryota"/>
</dbReference>
<evidence type="ECO:0000256" key="3">
    <source>
        <dbReference type="ARBA" id="ARBA00022729"/>
    </source>
</evidence>
<dbReference type="InterPro" id="IPR050966">
    <property type="entry name" value="Glutamyl_endopeptidase"/>
</dbReference>
<proteinExistence type="inferred from homology"/>
<dbReference type="Gene3D" id="2.40.10.10">
    <property type="entry name" value="Trypsin-like serine proteases"/>
    <property type="match status" value="2"/>
</dbReference>
<dbReference type="STRING" id="645133.E3QZX0"/>
<keyword evidence="4 6" id="KW-0378">Hydrolase</keyword>
<dbReference type="GO" id="GO:0008236">
    <property type="term" value="F:serine-type peptidase activity"/>
    <property type="evidence" value="ECO:0007669"/>
    <property type="project" value="UniProtKB-KW"/>
</dbReference>
<dbReference type="SUPFAM" id="SSF50494">
    <property type="entry name" value="Trypsin-like serine proteases"/>
    <property type="match status" value="1"/>
</dbReference>
<evidence type="ECO:0000256" key="6">
    <source>
        <dbReference type="RuleBase" id="RU004296"/>
    </source>
</evidence>
<gene>
    <name evidence="8" type="ORF">GLRG_11576</name>
</gene>
<dbReference type="OrthoDB" id="3693942at2759"/>
<evidence type="ECO:0000313" key="9">
    <source>
        <dbReference type="Proteomes" id="UP000008782"/>
    </source>
</evidence>
<keyword evidence="5 6" id="KW-0720">Serine protease</keyword>
<keyword evidence="3" id="KW-0732">Signal</keyword>
<dbReference type="GO" id="GO:0006508">
    <property type="term" value="P:proteolysis"/>
    <property type="evidence" value="ECO:0007669"/>
    <property type="project" value="UniProtKB-KW"/>
</dbReference>
<comment type="similarity">
    <text evidence="1 6">Belongs to the peptidase S1B family.</text>
</comment>
<dbReference type="Proteomes" id="UP000008782">
    <property type="component" value="Unassembled WGS sequence"/>
</dbReference>
<evidence type="ECO:0000256" key="7">
    <source>
        <dbReference type="SAM" id="MobiDB-lite"/>
    </source>
</evidence>
<evidence type="ECO:0000256" key="1">
    <source>
        <dbReference type="ARBA" id="ARBA00008764"/>
    </source>
</evidence>
<dbReference type="PANTHER" id="PTHR15462:SF8">
    <property type="entry name" value="SERINE PROTEASE"/>
    <property type="match status" value="1"/>
</dbReference>